<evidence type="ECO:0000256" key="4">
    <source>
        <dbReference type="ARBA" id="ARBA00022801"/>
    </source>
</evidence>
<evidence type="ECO:0000256" key="9">
    <source>
        <dbReference type="ARBA" id="ARBA00023316"/>
    </source>
</evidence>
<keyword evidence="6 11" id="KW-0573">Peptidoglycan synthesis</keyword>
<organism evidence="13 14">
    <name type="scientific">Thalassotalea mangrovi</name>
    <dbReference type="NCBI Taxonomy" id="2572245"/>
    <lineage>
        <taxon>Bacteria</taxon>
        <taxon>Pseudomonadati</taxon>
        <taxon>Pseudomonadota</taxon>
        <taxon>Gammaproteobacteria</taxon>
        <taxon>Alteromonadales</taxon>
        <taxon>Colwelliaceae</taxon>
        <taxon>Thalassotalea</taxon>
    </lineage>
</organism>
<dbReference type="InterPro" id="IPR001764">
    <property type="entry name" value="Glyco_hydro_3_N"/>
</dbReference>
<reference evidence="13 14" key="1">
    <citation type="submission" date="2019-04" db="EMBL/GenBank/DDBJ databases">
        <title>Thalassotalea guangxiensis sp. nov., isolated from sediment of the coastal wetland.</title>
        <authorList>
            <person name="Zheng S."/>
            <person name="Zhang D."/>
        </authorList>
    </citation>
    <scope>NUCLEOTIDE SEQUENCE [LARGE SCALE GENOMIC DNA]</scope>
    <source>
        <strain evidence="13 14">ZS-4</strain>
    </source>
</reference>
<accession>A0A4U1B613</accession>
<dbReference type="GO" id="GO:0005737">
    <property type="term" value="C:cytoplasm"/>
    <property type="evidence" value="ECO:0007669"/>
    <property type="project" value="UniProtKB-SubCell"/>
</dbReference>
<dbReference type="GO" id="GO:0009254">
    <property type="term" value="P:peptidoglycan turnover"/>
    <property type="evidence" value="ECO:0007669"/>
    <property type="project" value="UniProtKB-UniRule"/>
</dbReference>
<keyword evidence="5 11" id="KW-0133">Cell shape</keyword>
<feature type="active site" description="Nucleophile" evidence="11">
    <location>
        <position position="252"/>
    </location>
</feature>
<evidence type="ECO:0000256" key="2">
    <source>
        <dbReference type="ARBA" id="ARBA00022490"/>
    </source>
</evidence>
<keyword evidence="9 11" id="KW-0961">Cell wall biogenesis/degradation</keyword>
<dbReference type="GO" id="GO:0071555">
    <property type="term" value="P:cell wall organization"/>
    <property type="evidence" value="ECO:0007669"/>
    <property type="project" value="UniProtKB-KW"/>
</dbReference>
<dbReference type="InterPro" id="IPR022956">
    <property type="entry name" value="Beta_hexosaminidase_bac"/>
</dbReference>
<feature type="binding site" evidence="11">
    <location>
        <begin position="167"/>
        <end position="168"/>
    </location>
    <ligand>
        <name>substrate</name>
    </ligand>
</feature>
<dbReference type="HAMAP" id="MF_00364">
    <property type="entry name" value="NagZ"/>
    <property type="match status" value="1"/>
</dbReference>
<keyword evidence="14" id="KW-1185">Reference proteome</keyword>
<comment type="pathway">
    <text evidence="10 11">Cell wall biogenesis; peptidoglycan recycling.</text>
</comment>
<dbReference type="GO" id="GO:0051301">
    <property type="term" value="P:cell division"/>
    <property type="evidence" value="ECO:0007669"/>
    <property type="project" value="UniProtKB-KW"/>
</dbReference>
<protein>
    <recommendedName>
        <fullName evidence="11">Beta-hexosaminidase</fullName>
        <ecNumber evidence="11">3.2.1.52</ecNumber>
    </recommendedName>
    <alternativeName>
        <fullName evidence="11">Beta-N-acetylhexosaminidase</fullName>
    </alternativeName>
    <alternativeName>
        <fullName evidence="11">N-acetyl-beta-glucosaminidase</fullName>
    </alternativeName>
</protein>
<evidence type="ECO:0000256" key="1">
    <source>
        <dbReference type="ARBA" id="ARBA00001231"/>
    </source>
</evidence>
<dbReference type="Gene3D" id="3.20.20.300">
    <property type="entry name" value="Glycoside hydrolase, family 3, N-terminal domain"/>
    <property type="match status" value="1"/>
</dbReference>
<dbReference type="UniPathway" id="UPA00544"/>
<gene>
    <name evidence="11 13" type="primary">nagZ</name>
    <name evidence="13" type="ORF">E8M12_07210</name>
</gene>
<dbReference type="InterPro" id="IPR050226">
    <property type="entry name" value="NagZ_Beta-hexosaminidase"/>
</dbReference>
<comment type="subcellular location">
    <subcellularLocation>
        <location evidence="11">Cytoplasm</location>
    </subcellularLocation>
</comment>
<dbReference type="SUPFAM" id="SSF51445">
    <property type="entry name" value="(Trans)glycosidases"/>
    <property type="match status" value="1"/>
</dbReference>
<dbReference type="Pfam" id="PF00933">
    <property type="entry name" value="Glyco_hydro_3"/>
    <property type="match status" value="1"/>
</dbReference>
<proteinExistence type="inferred from homology"/>
<evidence type="ECO:0000256" key="8">
    <source>
        <dbReference type="ARBA" id="ARBA00023306"/>
    </source>
</evidence>
<dbReference type="OrthoDB" id="9786661at2"/>
<keyword evidence="8 11" id="KW-0131">Cell cycle</keyword>
<dbReference type="GO" id="GO:0004563">
    <property type="term" value="F:beta-N-acetylhexosaminidase activity"/>
    <property type="evidence" value="ECO:0007669"/>
    <property type="project" value="UniProtKB-UniRule"/>
</dbReference>
<comment type="catalytic activity">
    <reaction evidence="1 11">
        <text>Hydrolysis of terminal non-reducing N-acetyl-D-hexosamine residues in N-acetyl-beta-D-hexosaminides.</text>
        <dbReference type="EC" id="3.2.1.52"/>
    </reaction>
</comment>
<keyword evidence="4 11" id="KW-0378">Hydrolase</keyword>
<keyword evidence="3 11" id="KW-0132">Cell division</keyword>
<comment type="caution">
    <text evidence="13">The sequence shown here is derived from an EMBL/GenBank/DDBJ whole genome shotgun (WGS) entry which is preliminary data.</text>
</comment>
<comment type="function">
    <text evidence="11">Plays a role in peptidoglycan recycling by cleaving the terminal beta-1,4-linked N-acetylglucosamine (GlcNAc) from peptide-linked peptidoglycan fragments, giving rise to free GlcNAc, anhydro-N-acetylmuramic acid and anhydro-N-acetylmuramic acid-linked peptides.</text>
</comment>
<evidence type="ECO:0000313" key="13">
    <source>
        <dbReference type="EMBL" id="TKB45770.1"/>
    </source>
</evidence>
<dbReference type="NCBIfam" id="NF003740">
    <property type="entry name" value="PRK05337.1"/>
    <property type="match status" value="1"/>
</dbReference>
<evidence type="ECO:0000259" key="12">
    <source>
        <dbReference type="Pfam" id="PF00933"/>
    </source>
</evidence>
<dbReference type="PANTHER" id="PTHR30480:SF13">
    <property type="entry name" value="BETA-HEXOSAMINIDASE"/>
    <property type="match status" value="1"/>
</dbReference>
<dbReference type="PROSITE" id="PS00775">
    <property type="entry name" value="GLYCOSYL_HYDROL_F3"/>
    <property type="match status" value="1"/>
</dbReference>
<evidence type="ECO:0000256" key="11">
    <source>
        <dbReference type="HAMAP-Rule" id="MF_00364"/>
    </source>
</evidence>
<evidence type="ECO:0000256" key="6">
    <source>
        <dbReference type="ARBA" id="ARBA00022984"/>
    </source>
</evidence>
<sequence length="339" mass="37473">MVDVEGLELTVQDREILAHPMVGGLILFSRNYQDTEQVRELTRQIKAVNPNILIGVDQEGGRVQRFRQGFTKLPAMGKVIARARLLCNTESKAHELASELAQDLGWLMATEVLNVGVDISFAPVLDIDDISDVIGDRGFDIEPQVVTSLAGAFIRGMNQAGMQATGKHFPGHGSVKEDSHVAMPVDRRSESSIFNHDMSVFRTLIESNSLGAIMPAHVIYPDVDHRPVGFSPVWLKDVLRKQLGFNGVIFSDDLSMKAASVAGGYVERCEAALDAGCDMLLLCNDRQGVEQVLDQANLNVERDSAVRLQSMINHGQPFSDLNTVKQWLKIRKRINSHFN</sequence>
<dbReference type="PANTHER" id="PTHR30480">
    <property type="entry name" value="BETA-HEXOSAMINIDASE-RELATED"/>
    <property type="match status" value="1"/>
</dbReference>
<evidence type="ECO:0000256" key="5">
    <source>
        <dbReference type="ARBA" id="ARBA00022960"/>
    </source>
</evidence>
<evidence type="ECO:0000256" key="10">
    <source>
        <dbReference type="ARBA" id="ARBA00037880"/>
    </source>
</evidence>
<evidence type="ECO:0000313" key="14">
    <source>
        <dbReference type="Proteomes" id="UP000307999"/>
    </source>
</evidence>
<evidence type="ECO:0000256" key="7">
    <source>
        <dbReference type="ARBA" id="ARBA00023295"/>
    </source>
</evidence>
<dbReference type="GO" id="GO:0009252">
    <property type="term" value="P:peptidoglycan biosynthetic process"/>
    <property type="evidence" value="ECO:0007669"/>
    <property type="project" value="UniProtKB-KW"/>
</dbReference>
<feature type="domain" description="Glycoside hydrolase family 3 N-terminal" evidence="12">
    <location>
        <begin position="11"/>
        <end position="302"/>
    </location>
</feature>
<feature type="active site" description="Proton donor/acceptor" evidence="11">
    <location>
        <position position="180"/>
    </location>
</feature>
<dbReference type="GO" id="GO:0005975">
    <property type="term" value="P:carbohydrate metabolic process"/>
    <property type="evidence" value="ECO:0007669"/>
    <property type="project" value="InterPro"/>
</dbReference>
<evidence type="ECO:0000256" key="3">
    <source>
        <dbReference type="ARBA" id="ARBA00022618"/>
    </source>
</evidence>
<dbReference type="AlphaFoldDB" id="A0A4U1B613"/>
<dbReference type="EC" id="3.2.1.52" evidence="11"/>
<keyword evidence="2 11" id="KW-0963">Cytoplasm</keyword>
<dbReference type="FunFam" id="3.20.20.300:FF:000001">
    <property type="entry name" value="Beta-hexosaminidase"/>
    <property type="match status" value="1"/>
</dbReference>
<feature type="binding site" evidence="11">
    <location>
        <position position="137"/>
    </location>
    <ligand>
        <name>substrate</name>
    </ligand>
</feature>
<dbReference type="InterPro" id="IPR036962">
    <property type="entry name" value="Glyco_hydro_3_N_sf"/>
</dbReference>
<dbReference type="Proteomes" id="UP000307999">
    <property type="component" value="Unassembled WGS sequence"/>
</dbReference>
<dbReference type="GO" id="GO:0008360">
    <property type="term" value="P:regulation of cell shape"/>
    <property type="evidence" value="ECO:0007669"/>
    <property type="project" value="UniProtKB-KW"/>
</dbReference>
<feature type="binding site" evidence="11">
    <location>
        <position position="57"/>
    </location>
    <ligand>
        <name>substrate</name>
    </ligand>
</feature>
<dbReference type="InterPro" id="IPR019800">
    <property type="entry name" value="Glyco_hydro_3_AS"/>
</dbReference>
<comment type="similarity">
    <text evidence="11">Belongs to the glycosyl hydrolase 3 family. NagZ subfamily.</text>
</comment>
<dbReference type="EMBL" id="SWDB01000014">
    <property type="protein sequence ID" value="TKB45770.1"/>
    <property type="molecule type" value="Genomic_DNA"/>
</dbReference>
<keyword evidence="7 11" id="KW-0326">Glycosidase</keyword>
<dbReference type="InterPro" id="IPR017853">
    <property type="entry name" value="GH"/>
</dbReference>
<feature type="binding site" evidence="11">
    <location>
        <position position="65"/>
    </location>
    <ligand>
        <name>substrate</name>
    </ligand>
</feature>
<name>A0A4U1B613_9GAMM</name>
<feature type="site" description="Important for catalytic activity" evidence="11">
    <location>
        <position position="178"/>
    </location>
</feature>